<evidence type="ECO:0000313" key="2">
    <source>
        <dbReference type="Proteomes" id="UP000661112"/>
    </source>
</evidence>
<dbReference type="Proteomes" id="UP000661112">
    <property type="component" value="Unassembled WGS sequence"/>
</dbReference>
<keyword evidence="2" id="KW-1185">Reference proteome</keyword>
<comment type="caution">
    <text evidence="1">The sequence shown here is derived from an EMBL/GenBank/DDBJ whole genome shotgun (WGS) entry which is preliminary data.</text>
</comment>
<protein>
    <submittedName>
        <fullName evidence="1">Uncharacterized protein</fullName>
    </submittedName>
</protein>
<sequence length="215" mass="23865">MIHKINSSDTCHSVGSQIELDLLAALLEPEDAAYPWNPSDDGSAAYFDELERQFAAQEVLDEELTTRAQVFYDKLDNLWSELSFSSYYNNNTESTVVDHLQENLYTAFAAGVPQGWLSAIATKATEIVSSGQSLGEQLVECVQSVLPTWATDDLSILTRPYAYAMRSREGQNLTSIVDNVNSQDWSSLSEVEQAKMSVAIAYYAIQQLNDSQPES</sequence>
<reference evidence="1 2" key="1">
    <citation type="journal article" date="2020" name="ISME J.">
        <title>Comparative genomics reveals insights into cyanobacterial evolution and habitat adaptation.</title>
        <authorList>
            <person name="Chen M.Y."/>
            <person name="Teng W.K."/>
            <person name="Zhao L."/>
            <person name="Hu C.X."/>
            <person name="Zhou Y.K."/>
            <person name="Han B.P."/>
            <person name="Song L.R."/>
            <person name="Shu W.S."/>
        </authorList>
    </citation>
    <scope>NUCLEOTIDE SEQUENCE [LARGE SCALE GENOMIC DNA]</scope>
    <source>
        <strain evidence="1 2">FACHB-119</strain>
    </source>
</reference>
<organism evidence="1 2">
    <name type="scientific">Anabaena azotica FACHB-119</name>
    <dbReference type="NCBI Taxonomy" id="947527"/>
    <lineage>
        <taxon>Bacteria</taxon>
        <taxon>Bacillati</taxon>
        <taxon>Cyanobacteriota</taxon>
        <taxon>Cyanophyceae</taxon>
        <taxon>Nostocales</taxon>
        <taxon>Nostocaceae</taxon>
        <taxon>Anabaena</taxon>
        <taxon>Anabaena azotica</taxon>
    </lineage>
</organism>
<gene>
    <name evidence="1" type="ORF">H6G83_28300</name>
</gene>
<name>A0ABR8DBG9_9NOST</name>
<dbReference type="EMBL" id="JACJSG010000052">
    <property type="protein sequence ID" value="MBD2504464.1"/>
    <property type="molecule type" value="Genomic_DNA"/>
</dbReference>
<accession>A0ABR8DBG9</accession>
<dbReference type="RefSeq" id="WP_190478285.1">
    <property type="nucleotide sequence ID" value="NZ_JACJSG010000052.1"/>
</dbReference>
<proteinExistence type="predicted"/>
<evidence type="ECO:0000313" key="1">
    <source>
        <dbReference type="EMBL" id="MBD2504464.1"/>
    </source>
</evidence>